<organism evidence="1 2">
    <name type="scientific">Pararhodobacter zhoushanensis</name>
    <dbReference type="NCBI Taxonomy" id="2479545"/>
    <lineage>
        <taxon>Bacteria</taxon>
        <taxon>Pseudomonadati</taxon>
        <taxon>Pseudomonadota</taxon>
        <taxon>Alphaproteobacteria</taxon>
        <taxon>Rhodobacterales</taxon>
        <taxon>Paracoccaceae</taxon>
        <taxon>Pararhodobacter</taxon>
    </lineage>
</organism>
<dbReference type="CDD" id="cd03522">
    <property type="entry name" value="MoeA_like"/>
    <property type="match status" value="1"/>
</dbReference>
<comment type="caution">
    <text evidence="1">The sequence shown here is derived from an EMBL/GenBank/DDBJ whole genome shotgun (WGS) entry which is preliminary data.</text>
</comment>
<reference evidence="1 2" key="1">
    <citation type="submission" date="2022-10" db="EMBL/GenBank/DDBJ databases">
        <title>Pararhodobacter sp. nov., isolated from marine algae.</title>
        <authorList>
            <person name="Choi B.J."/>
            <person name="Kim J.M."/>
            <person name="Lee J.K."/>
            <person name="Choi D.G."/>
            <person name="Jeon C.O."/>
        </authorList>
    </citation>
    <scope>NUCLEOTIDE SEQUENCE [LARGE SCALE GENOMIC DNA]</scope>
    <source>
        <strain evidence="1 2">ZQ420</strain>
    </source>
</reference>
<evidence type="ECO:0000313" key="1">
    <source>
        <dbReference type="EMBL" id="MCW1933658.1"/>
    </source>
</evidence>
<evidence type="ECO:0000313" key="2">
    <source>
        <dbReference type="Proteomes" id="UP001208938"/>
    </source>
</evidence>
<gene>
    <name evidence="1" type="ORF">OKW52_15680</name>
</gene>
<protein>
    <submittedName>
        <fullName evidence="1">Molybdopterin-binding protein</fullName>
    </submittedName>
</protein>
<sequence length="329" mass="33280">MEFGPVPLDQALGAVLAHSVPLARGRLKKGKVLEAADLVALAETGRDSVIAARLSPADMGEDAAALAVAQALIAGAEGLTLQIVGTGRVNVLATGPGLARIAADQVHAVNAADPAITLATVAEWQRMEPGGMVATVKIIAYGLDKASVSKACAVGRSALSLAAPALKNAVMIETTVGKGLGDKGHRVTEARLARLGVSLAPECLVPHEEAALAQALAQAAGDLILILTASATSDIRDVAPSALRRAGGTVAHFGMPVDPGNLLFLGTLGARPVVGLPGCARSPALNGADWVLERLICGVPVSGADIRRMGVGGLLKDIPTRPRPRSDPG</sequence>
<dbReference type="RefSeq" id="WP_264506539.1">
    <property type="nucleotide sequence ID" value="NZ_JAPDFL010000001.1"/>
</dbReference>
<proteinExistence type="predicted"/>
<dbReference type="Proteomes" id="UP001208938">
    <property type="component" value="Unassembled WGS sequence"/>
</dbReference>
<name>A0ABT3H1T1_9RHOB</name>
<dbReference type="SUPFAM" id="SSF53218">
    <property type="entry name" value="Molybdenum cofactor biosynthesis proteins"/>
    <property type="match status" value="1"/>
</dbReference>
<dbReference type="InterPro" id="IPR036425">
    <property type="entry name" value="MoaB/Mog-like_dom_sf"/>
</dbReference>
<accession>A0ABT3H1T1</accession>
<keyword evidence="2" id="KW-1185">Reference proteome</keyword>
<dbReference type="EMBL" id="JAPDFL010000001">
    <property type="protein sequence ID" value="MCW1933658.1"/>
    <property type="molecule type" value="Genomic_DNA"/>
</dbReference>
<dbReference type="Gene3D" id="3.40.980.10">
    <property type="entry name" value="MoaB/Mog-like domain"/>
    <property type="match status" value="1"/>
</dbReference>